<keyword evidence="1" id="KW-1133">Transmembrane helix</keyword>
<sequence>LIVLGILMIGIGLYKQNKWKLFLIYSIVTVLIMGTFGGLTSIVIINNIEMLGLFERITIYGYQSWILILSVLLIREKPSQKKLEL</sequence>
<name>X1BA64_9ZZZZ</name>
<keyword evidence="1" id="KW-0812">Transmembrane</keyword>
<keyword evidence="1" id="KW-0472">Membrane</keyword>
<gene>
    <name evidence="2" type="ORF">S01H4_33617</name>
</gene>
<dbReference type="EMBL" id="BART01017711">
    <property type="protein sequence ID" value="GAG80998.1"/>
    <property type="molecule type" value="Genomic_DNA"/>
</dbReference>
<feature type="non-terminal residue" evidence="2">
    <location>
        <position position="1"/>
    </location>
</feature>
<feature type="transmembrane region" description="Helical" evidence="1">
    <location>
        <begin position="21"/>
        <end position="45"/>
    </location>
</feature>
<accession>X1BA64</accession>
<reference evidence="2" key="1">
    <citation type="journal article" date="2014" name="Front. Microbiol.">
        <title>High frequency of phylogenetically diverse reductive dehalogenase-homologous genes in deep subseafloor sedimentary metagenomes.</title>
        <authorList>
            <person name="Kawai M."/>
            <person name="Futagami T."/>
            <person name="Toyoda A."/>
            <person name="Takaki Y."/>
            <person name="Nishi S."/>
            <person name="Hori S."/>
            <person name="Arai W."/>
            <person name="Tsubouchi T."/>
            <person name="Morono Y."/>
            <person name="Uchiyama I."/>
            <person name="Ito T."/>
            <person name="Fujiyama A."/>
            <person name="Inagaki F."/>
            <person name="Takami H."/>
        </authorList>
    </citation>
    <scope>NUCLEOTIDE SEQUENCE</scope>
    <source>
        <strain evidence="2">Expedition CK06-06</strain>
    </source>
</reference>
<feature type="transmembrane region" description="Helical" evidence="1">
    <location>
        <begin position="57"/>
        <end position="74"/>
    </location>
</feature>
<evidence type="ECO:0008006" key="3">
    <source>
        <dbReference type="Google" id="ProtNLM"/>
    </source>
</evidence>
<evidence type="ECO:0000256" key="1">
    <source>
        <dbReference type="SAM" id="Phobius"/>
    </source>
</evidence>
<protein>
    <recommendedName>
        <fullName evidence="3">EamA domain-containing protein</fullName>
    </recommendedName>
</protein>
<proteinExistence type="predicted"/>
<evidence type="ECO:0000313" key="2">
    <source>
        <dbReference type="EMBL" id="GAG80998.1"/>
    </source>
</evidence>
<organism evidence="2">
    <name type="scientific">marine sediment metagenome</name>
    <dbReference type="NCBI Taxonomy" id="412755"/>
    <lineage>
        <taxon>unclassified sequences</taxon>
        <taxon>metagenomes</taxon>
        <taxon>ecological metagenomes</taxon>
    </lineage>
</organism>
<dbReference type="AlphaFoldDB" id="X1BA64"/>
<comment type="caution">
    <text evidence="2">The sequence shown here is derived from an EMBL/GenBank/DDBJ whole genome shotgun (WGS) entry which is preliminary data.</text>
</comment>